<name>B0YEV8_ASPFC</name>
<sequence length="63" mass="7202">MQWLFSRQDLTQLTVRAYWTAPSPPCRVAVIDFTITKYPSDAIYTYMTTSSVIPSSLQALTLR</sequence>
<dbReference type="EMBL" id="DS499604">
    <property type="protein sequence ID" value="EDP47071.1"/>
    <property type="molecule type" value="Genomic_DNA"/>
</dbReference>
<dbReference type="Proteomes" id="UP000001699">
    <property type="component" value="Unassembled WGS sequence"/>
</dbReference>
<dbReference type="AlphaFoldDB" id="B0YEV8"/>
<keyword evidence="2" id="KW-1185">Reference proteome</keyword>
<gene>
    <name evidence="1" type="ORF">AFUB_100640</name>
</gene>
<evidence type="ECO:0000313" key="1">
    <source>
        <dbReference type="EMBL" id="EDP47071.1"/>
    </source>
</evidence>
<reference evidence="1 2" key="1">
    <citation type="journal article" date="2008" name="PLoS Genet.">
        <title>Genomic islands in the pathogenic filamentous fungus Aspergillus fumigatus.</title>
        <authorList>
            <person name="Fedorova N.D."/>
            <person name="Khaldi N."/>
            <person name="Joardar V.S."/>
            <person name="Maiti R."/>
            <person name="Amedeo P."/>
            <person name="Anderson M.J."/>
            <person name="Crabtree J."/>
            <person name="Silva J.C."/>
            <person name="Badger J.H."/>
            <person name="Albarraq A."/>
            <person name="Angiuoli S."/>
            <person name="Bussey H."/>
            <person name="Bowyer P."/>
            <person name="Cotty P.J."/>
            <person name="Dyer P.S."/>
            <person name="Egan A."/>
            <person name="Galens K."/>
            <person name="Fraser-Liggett C.M."/>
            <person name="Haas B.J."/>
            <person name="Inman J.M."/>
            <person name="Kent R."/>
            <person name="Lemieux S."/>
            <person name="Malavazi I."/>
            <person name="Orvis J."/>
            <person name="Roemer T."/>
            <person name="Ronning C.M."/>
            <person name="Sundaram J.P."/>
            <person name="Sutton G."/>
            <person name="Turner G."/>
            <person name="Venter J.C."/>
            <person name="White O.R."/>
            <person name="Whitty B.R."/>
            <person name="Youngman P."/>
            <person name="Wolfe K.H."/>
            <person name="Goldman G.H."/>
            <person name="Wortman J.R."/>
            <person name="Jiang B."/>
            <person name="Denning D.W."/>
            <person name="Nierman W.C."/>
        </authorList>
    </citation>
    <scope>NUCLEOTIDE SEQUENCE [LARGE SCALE GENOMIC DNA]</scope>
    <source>
        <strain evidence="2">CBS 144.89 / FGSC A1163 / CEA10</strain>
    </source>
</reference>
<organism evidence="1 2">
    <name type="scientific">Aspergillus fumigatus (strain CBS 144.89 / FGSC A1163 / CEA10)</name>
    <name type="common">Neosartorya fumigata</name>
    <dbReference type="NCBI Taxonomy" id="451804"/>
    <lineage>
        <taxon>Eukaryota</taxon>
        <taxon>Fungi</taxon>
        <taxon>Dikarya</taxon>
        <taxon>Ascomycota</taxon>
        <taxon>Pezizomycotina</taxon>
        <taxon>Eurotiomycetes</taxon>
        <taxon>Eurotiomycetidae</taxon>
        <taxon>Eurotiales</taxon>
        <taxon>Aspergillaceae</taxon>
        <taxon>Aspergillus</taxon>
        <taxon>Aspergillus subgen. Fumigati</taxon>
    </lineage>
</organism>
<dbReference type="HOGENOM" id="CLU_2885372_0_0_1"/>
<accession>B0YEV8</accession>
<proteinExistence type="predicted"/>
<dbReference type="VEuPathDB" id="FungiDB:AFUB_100640"/>
<evidence type="ECO:0000313" key="2">
    <source>
        <dbReference type="Proteomes" id="UP000001699"/>
    </source>
</evidence>
<protein>
    <submittedName>
        <fullName evidence="1">Uncharacterized protein</fullName>
    </submittedName>
</protein>